<proteinExistence type="inferred from homology"/>
<dbReference type="GO" id="GO:0005634">
    <property type="term" value="C:nucleus"/>
    <property type="evidence" value="ECO:0007669"/>
    <property type="project" value="TreeGrafter"/>
</dbReference>
<accession>A0A6A6JNV9</accession>
<evidence type="ECO:0000256" key="1">
    <source>
        <dbReference type="ARBA" id="ARBA00008372"/>
    </source>
</evidence>
<feature type="compositionally biased region" description="Polar residues" evidence="2">
    <location>
        <begin position="533"/>
        <end position="543"/>
    </location>
</feature>
<dbReference type="EMBL" id="ML986489">
    <property type="protein sequence ID" value="KAF2277954.1"/>
    <property type="molecule type" value="Genomic_DNA"/>
</dbReference>
<dbReference type="GO" id="GO:0003723">
    <property type="term" value="F:RNA binding"/>
    <property type="evidence" value="ECO:0007669"/>
    <property type="project" value="TreeGrafter"/>
</dbReference>
<organism evidence="3 4">
    <name type="scientific">Westerdykella ornata</name>
    <dbReference type="NCBI Taxonomy" id="318751"/>
    <lineage>
        <taxon>Eukaryota</taxon>
        <taxon>Fungi</taxon>
        <taxon>Dikarya</taxon>
        <taxon>Ascomycota</taxon>
        <taxon>Pezizomycotina</taxon>
        <taxon>Dothideomycetes</taxon>
        <taxon>Pleosporomycetidae</taxon>
        <taxon>Pleosporales</taxon>
        <taxon>Sporormiaceae</taxon>
        <taxon>Westerdykella</taxon>
    </lineage>
</organism>
<comment type="similarity">
    <text evidence="1">Belongs to the CAF1 family.</text>
</comment>
<dbReference type="OrthoDB" id="1432093at2759"/>
<feature type="region of interest" description="Disordered" evidence="2">
    <location>
        <begin position="433"/>
        <end position="505"/>
    </location>
</feature>
<dbReference type="GO" id="GO:1990431">
    <property type="term" value="P:priRNA 3'-end processing"/>
    <property type="evidence" value="ECO:0007669"/>
    <property type="project" value="TreeGrafter"/>
</dbReference>
<dbReference type="GeneID" id="54555822"/>
<dbReference type="InterPro" id="IPR051181">
    <property type="entry name" value="CAF1_poly(A)_ribonucleases"/>
</dbReference>
<dbReference type="GO" id="GO:1990432">
    <property type="term" value="P:siRNA 3'-end processing"/>
    <property type="evidence" value="ECO:0007669"/>
    <property type="project" value="TreeGrafter"/>
</dbReference>
<dbReference type="InterPro" id="IPR012337">
    <property type="entry name" value="RNaseH-like_sf"/>
</dbReference>
<dbReference type="InterPro" id="IPR036397">
    <property type="entry name" value="RNaseH_sf"/>
</dbReference>
<evidence type="ECO:0000313" key="3">
    <source>
        <dbReference type="EMBL" id="KAF2277954.1"/>
    </source>
</evidence>
<dbReference type="AlphaFoldDB" id="A0A6A6JNV9"/>
<dbReference type="Pfam" id="PF04857">
    <property type="entry name" value="CAF1"/>
    <property type="match status" value="1"/>
</dbReference>
<dbReference type="Gene3D" id="3.30.420.10">
    <property type="entry name" value="Ribonuclease H-like superfamily/Ribonuclease H"/>
    <property type="match status" value="2"/>
</dbReference>
<dbReference type="RefSeq" id="XP_033655493.1">
    <property type="nucleotide sequence ID" value="XM_033802647.1"/>
</dbReference>
<dbReference type="InterPro" id="IPR006941">
    <property type="entry name" value="RNase_CAF1"/>
</dbReference>
<reference evidence="3" key="1">
    <citation type="journal article" date="2020" name="Stud. Mycol.">
        <title>101 Dothideomycetes genomes: a test case for predicting lifestyles and emergence of pathogens.</title>
        <authorList>
            <person name="Haridas S."/>
            <person name="Albert R."/>
            <person name="Binder M."/>
            <person name="Bloem J."/>
            <person name="Labutti K."/>
            <person name="Salamov A."/>
            <person name="Andreopoulos B."/>
            <person name="Baker S."/>
            <person name="Barry K."/>
            <person name="Bills G."/>
            <person name="Bluhm B."/>
            <person name="Cannon C."/>
            <person name="Castanera R."/>
            <person name="Culley D."/>
            <person name="Daum C."/>
            <person name="Ezra D."/>
            <person name="Gonzalez J."/>
            <person name="Henrissat B."/>
            <person name="Kuo A."/>
            <person name="Liang C."/>
            <person name="Lipzen A."/>
            <person name="Lutzoni F."/>
            <person name="Magnuson J."/>
            <person name="Mondo S."/>
            <person name="Nolan M."/>
            <person name="Ohm R."/>
            <person name="Pangilinan J."/>
            <person name="Park H.-J."/>
            <person name="Ramirez L."/>
            <person name="Alfaro M."/>
            <person name="Sun H."/>
            <person name="Tritt A."/>
            <person name="Yoshinaga Y."/>
            <person name="Zwiers L.-H."/>
            <person name="Turgeon B."/>
            <person name="Goodwin S."/>
            <person name="Spatafora J."/>
            <person name="Crous P."/>
            <person name="Grigoriev I."/>
        </authorList>
    </citation>
    <scope>NUCLEOTIDE SEQUENCE</scope>
    <source>
        <strain evidence="3">CBS 379.55</strain>
    </source>
</reference>
<dbReference type="Proteomes" id="UP000800097">
    <property type="component" value="Unassembled WGS sequence"/>
</dbReference>
<dbReference type="PANTHER" id="PTHR15092">
    <property type="entry name" value="POLY A -SPECIFIC RIBONUCLEASE/TARGET OF EGR1, MEMBER 1"/>
    <property type="match status" value="1"/>
</dbReference>
<dbReference type="PANTHER" id="PTHR15092:SF22">
    <property type="entry name" value="POLY(A)-SPECIFIC RIBONUCLEASE PNLDC1"/>
    <property type="match status" value="1"/>
</dbReference>
<evidence type="ECO:0000313" key="4">
    <source>
        <dbReference type="Proteomes" id="UP000800097"/>
    </source>
</evidence>
<keyword evidence="4" id="KW-1185">Reference proteome</keyword>
<sequence length="610" mass="69394">MEVDAISFPNRLLGILIAISEADFVSFDLELSGIPSRIPGRPRARGRQSLEDRYVEAKAGAERHQILQVGLTCAKFDYMTNKYILRPYNFNISPLIDERLDIEREITFQTGAIAFLLKNDFRMDLPFTHGVQYLSRDEAYLAKQLAYDRIDKKNVFEDMQLKETDVDSLDFVHRVRQEIIQWTTSDSASLSVTTHTGMPNPPAISVISRFEKRLVYQLLRAEFPHLVAIGRNDCIKIVHFDALREEDNKKRMKSRVKEQISRQTGFRWIVEALARGHIDIDPIYFAKDLNGEFVAADLDNIKLRFDRARMRLRDQQPVLVGHNMFTDLVYFYRSFIGELPDTLKEFCEAIHELFPRIVDTKYLATHDGGDLNASPTLQDIAESLETQELPDIVTHADHPKYHESEAFHEAGFDAMLTAAIMLRLSTKLHAGQQASNSQDLSASHHKTAPGNENGLIDGNEHVQEPIPLPPIMLPTAKPADDKHDTVVDSGSSSNGSTRNSSVHTVEGITSRFASTNVFQSLEAHDEESPDATPDQSPQMSSWKDQPRTSDGEKVYSIDVLQRRPMEMLPEFESMFWHKFGNKLRVFGTEEAVLKIAEWEAPLKYVEVYDS</sequence>
<dbReference type="GO" id="GO:0000175">
    <property type="term" value="F:3'-5'-RNA exonuclease activity"/>
    <property type="evidence" value="ECO:0007669"/>
    <property type="project" value="TreeGrafter"/>
</dbReference>
<dbReference type="SUPFAM" id="SSF53098">
    <property type="entry name" value="Ribonuclease H-like"/>
    <property type="match status" value="1"/>
</dbReference>
<feature type="compositionally biased region" description="Low complexity" evidence="2">
    <location>
        <begin position="487"/>
        <end position="501"/>
    </location>
</feature>
<evidence type="ECO:0000256" key="2">
    <source>
        <dbReference type="SAM" id="MobiDB-lite"/>
    </source>
</evidence>
<dbReference type="GO" id="GO:0000289">
    <property type="term" value="P:nuclear-transcribed mRNA poly(A) tail shortening"/>
    <property type="evidence" value="ECO:0007669"/>
    <property type="project" value="TreeGrafter"/>
</dbReference>
<gene>
    <name evidence="3" type="ORF">EI97DRAFT_500177</name>
</gene>
<name>A0A6A6JNV9_WESOR</name>
<feature type="region of interest" description="Disordered" evidence="2">
    <location>
        <begin position="522"/>
        <end position="550"/>
    </location>
</feature>
<protein>
    <submittedName>
        <fullName evidence="3">CAF1-domain-containing protein</fullName>
    </submittedName>
</protein>